<reference evidence="1" key="1">
    <citation type="journal article" date="2013" name="J. Plant Res.">
        <title>Effect of fungi and light on seed germination of three Opuntia species from semiarid lands of central Mexico.</title>
        <authorList>
            <person name="Delgado-Sanchez P."/>
            <person name="Jimenez-Bremont J.F."/>
            <person name="Guerrero-Gonzalez Mde L."/>
            <person name="Flores J."/>
        </authorList>
    </citation>
    <scope>NUCLEOTIDE SEQUENCE</scope>
    <source>
        <tissue evidence="1">Cladode</tissue>
    </source>
</reference>
<organism evidence="1">
    <name type="scientific">Opuntia streptacantha</name>
    <name type="common">Prickly pear cactus</name>
    <name type="synonym">Opuntia cardona</name>
    <dbReference type="NCBI Taxonomy" id="393608"/>
    <lineage>
        <taxon>Eukaryota</taxon>
        <taxon>Viridiplantae</taxon>
        <taxon>Streptophyta</taxon>
        <taxon>Embryophyta</taxon>
        <taxon>Tracheophyta</taxon>
        <taxon>Spermatophyta</taxon>
        <taxon>Magnoliopsida</taxon>
        <taxon>eudicotyledons</taxon>
        <taxon>Gunneridae</taxon>
        <taxon>Pentapetalae</taxon>
        <taxon>Caryophyllales</taxon>
        <taxon>Cactineae</taxon>
        <taxon>Cactaceae</taxon>
        <taxon>Opuntioideae</taxon>
        <taxon>Opuntia</taxon>
    </lineage>
</organism>
<name>A0A7C9EEZ1_OPUST</name>
<proteinExistence type="predicted"/>
<protein>
    <submittedName>
        <fullName evidence="1">Uncharacterized protein</fullName>
    </submittedName>
</protein>
<evidence type="ECO:0000313" key="1">
    <source>
        <dbReference type="EMBL" id="MBA4664086.1"/>
    </source>
</evidence>
<dbReference type="EMBL" id="GISG01222654">
    <property type="protein sequence ID" value="MBA4664086.1"/>
    <property type="molecule type" value="Transcribed_RNA"/>
</dbReference>
<sequence>MQPYKILQCAATRAMLFVPTAFVLNLPIYGKQKRTADVSRCIDHQPSQHSTKSFEQQSTQDLPSPFSLFLLLPLHAHLCISDSSTNFLELAYLPILRTAK</sequence>
<reference evidence="1" key="2">
    <citation type="submission" date="2020-07" db="EMBL/GenBank/DDBJ databases">
        <authorList>
            <person name="Vera ALvarez R."/>
            <person name="Arias-Moreno D.M."/>
            <person name="Jimenez-Jacinto V."/>
            <person name="Jimenez-Bremont J.F."/>
            <person name="Swaminathan K."/>
            <person name="Moose S.P."/>
            <person name="Guerrero-Gonzalez M.L."/>
            <person name="Marino-Ramirez L."/>
            <person name="Landsman D."/>
            <person name="Rodriguez-Kessler M."/>
            <person name="Delgado-Sanchez P."/>
        </authorList>
    </citation>
    <scope>NUCLEOTIDE SEQUENCE</scope>
    <source>
        <tissue evidence="1">Cladode</tissue>
    </source>
</reference>
<accession>A0A7C9EEZ1</accession>
<dbReference type="AlphaFoldDB" id="A0A7C9EEZ1"/>